<dbReference type="PANTHER" id="PTHR42911:SF2">
    <property type="entry name" value="PROHIBITIN FAMILY PROTEIN"/>
    <property type="match status" value="1"/>
</dbReference>
<dbReference type="Gene3D" id="3.30.479.30">
    <property type="entry name" value="Band 7 domain"/>
    <property type="match status" value="1"/>
</dbReference>
<dbReference type="PANTHER" id="PTHR42911">
    <property type="entry name" value="MODULATOR OF FTSH PROTEASE HFLC"/>
    <property type="match status" value="1"/>
</dbReference>
<dbReference type="Proteomes" id="UP000676194">
    <property type="component" value="Chromosome"/>
</dbReference>
<dbReference type="EMBL" id="CP074694">
    <property type="protein sequence ID" value="QVL29902.1"/>
    <property type="molecule type" value="Genomic_DNA"/>
</dbReference>
<reference evidence="3" key="1">
    <citation type="submission" date="2021-05" db="EMBL/GenBank/DDBJ databases">
        <title>Complete genome sequence of the cellulolytic planctomycete Telmatocola sphagniphila SP2T and characterization of the first cellulase from planctomycetes.</title>
        <authorList>
            <person name="Rakitin A.L."/>
            <person name="Beletsky A.V."/>
            <person name="Naumoff D.G."/>
            <person name="Kulichevskaya I.S."/>
            <person name="Mardanov A.V."/>
            <person name="Ravin N.V."/>
            <person name="Dedysh S.N."/>
        </authorList>
    </citation>
    <scope>NUCLEOTIDE SEQUENCE</scope>
    <source>
        <strain evidence="3">SP2T</strain>
    </source>
</reference>
<gene>
    <name evidence="3" type="ORF">KIH39_13585</name>
</gene>
<organism evidence="3 4">
    <name type="scientific">Telmatocola sphagniphila</name>
    <dbReference type="NCBI Taxonomy" id="1123043"/>
    <lineage>
        <taxon>Bacteria</taxon>
        <taxon>Pseudomonadati</taxon>
        <taxon>Planctomycetota</taxon>
        <taxon>Planctomycetia</taxon>
        <taxon>Gemmatales</taxon>
        <taxon>Gemmataceae</taxon>
    </lineage>
</organism>
<dbReference type="InterPro" id="IPR001107">
    <property type="entry name" value="Band_7"/>
</dbReference>
<feature type="domain" description="Band 7" evidence="2">
    <location>
        <begin position="22"/>
        <end position="211"/>
    </location>
</feature>
<comment type="subcellular location">
    <subcellularLocation>
        <location evidence="1">Membrane</location>
        <topology evidence="1">Single-pass membrane protein</topology>
    </subcellularLocation>
</comment>
<evidence type="ECO:0000313" key="3">
    <source>
        <dbReference type="EMBL" id="QVL29902.1"/>
    </source>
</evidence>
<dbReference type="InterPro" id="IPR036013">
    <property type="entry name" value="Band_7/SPFH_dom_sf"/>
</dbReference>
<dbReference type="RefSeq" id="WP_213493784.1">
    <property type="nucleotide sequence ID" value="NZ_CP074694.1"/>
</dbReference>
<protein>
    <recommendedName>
        <fullName evidence="2">Band 7 domain-containing protein</fullName>
    </recommendedName>
</protein>
<name>A0A8E6ETG4_9BACT</name>
<dbReference type="GO" id="GO:0016020">
    <property type="term" value="C:membrane"/>
    <property type="evidence" value="ECO:0007669"/>
    <property type="project" value="UniProtKB-SubCell"/>
</dbReference>
<accession>A0A8E6ETG4</accession>
<dbReference type="SUPFAM" id="SSF117892">
    <property type="entry name" value="Band 7/SPFH domain"/>
    <property type="match status" value="1"/>
</dbReference>
<dbReference type="AlphaFoldDB" id="A0A8E6ETG4"/>
<keyword evidence="4" id="KW-1185">Reference proteome</keyword>
<proteinExistence type="predicted"/>
<dbReference type="Pfam" id="PF01145">
    <property type="entry name" value="Band_7"/>
    <property type="match status" value="1"/>
</dbReference>
<sequence length="308" mass="34974">MKWLRRLFLIPLFLWLLTGLAEIGPKERGVVRRFGRVVATPGPGLWIGWPWGIDKLDRVSIASVQRLNVGYKPQEIEDTVSGQQLTGDQNLINISVNLDYSVGEGTEALIDYVSQRERSESILVREAESAISEWIAGQSVDDVLLTGNAALPRWLADRLEGRLADHHLGIRVQQISVDFLSPPEKVRGAFEEVNRSQTNIRTQEFRAKQEAELRMKSAQADRFRFQQEAASYAETQLTLAVAEAQSFLQRLTTYRQLKQTNPDVLTFIWWNEMSKLLLGMKSKGRIDLMDNHIGADGLDVTQMLQKKK</sequence>
<evidence type="ECO:0000313" key="4">
    <source>
        <dbReference type="Proteomes" id="UP000676194"/>
    </source>
</evidence>
<dbReference type="KEGG" id="tsph:KIH39_13585"/>
<evidence type="ECO:0000259" key="2">
    <source>
        <dbReference type="Pfam" id="PF01145"/>
    </source>
</evidence>
<evidence type="ECO:0000256" key="1">
    <source>
        <dbReference type="ARBA" id="ARBA00004167"/>
    </source>
</evidence>